<dbReference type="InterPro" id="IPR025401">
    <property type="entry name" value="DUF4374"/>
</dbReference>
<protein>
    <submittedName>
        <fullName evidence="2">DUF4374 domain-containing protein</fullName>
    </submittedName>
</protein>
<dbReference type="Proteomes" id="UP000823598">
    <property type="component" value="Unassembled WGS sequence"/>
</dbReference>
<evidence type="ECO:0000313" key="2">
    <source>
        <dbReference type="EMBL" id="MBO8476453.1"/>
    </source>
</evidence>
<dbReference type="Pfam" id="PF14298">
    <property type="entry name" value="DUF4374"/>
    <property type="match status" value="1"/>
</dbReference>
<accession>A0A9D9IPP1</accession>
<feature type="region of interest" description="Disordered" evidence="1">
    <location>
        <begin position="258"/>
        <end position="277"/>
    </location>
</feature>
<dbReference type="AlphaFoldDB" id="A0A9D9IPP1"/>
<name>A0A9D9IPP1_9BACT</name>
<evidence type="ECO:0000256" key="1">
    <source>
        <dbReference type="SAM" id="MobiDB-lite"/>
    </source>
</evidence>
<sequence length="445" mass="48210">MKKRFFSILSATLATGLLSVSCSDEPKGGEGGGVPETGDGEYVYIVAYASGDDVGYLKQVSDISQGSIDGQTSSHNRQEVSGNQDYTAVNDKYLYNINYGSQGSAGISTISASWGLDAGYNIAKRNEFNLDGDVKARGVVGNYFVAATNASENDIAYERIKLIDTESQAVITNHGKINTDASNSAWRGQVAEHTTFSDIAQYGDYVLVGMTTKREPSSKTTTTELAFNTYIGVFTLDPSDSEKEFLKFNSLLVRNNADKPSGQVKGNSRSRTETGIEPTDDGSIYVFAQGNISNASDGAIPPSTVLKLKVENGKPTGFDDSYYVNLQEKSGGHRVWRSYYLGGTKFCLQMFSNAGDDVSTSAPRTQFAIYDAATTEFSWVENVPSDITDVALFYMIEKDKRSVTFGIETSSMKPALYTVSSDGVMKRGLEVNAETIKGVARIKKQ</sequence>
<organism evidence="2 3">
    <name type="scientific">Candidatus Limisoma faecipullorum</name>
    <dbReference type="NCBI Taxonomy" id="2840854"/>
    <lineage>
        <taxon>Bacteria</taxon>
        <taxon>Pseudomonadati</taxon>
        <taxon>Bacteroidota</taxon>
        <taxon>Bacteroidia</taxon>
        <taxon>Bacteroidales</taxon>
        <taxon>Candidatus Limisoma</taxon>
    </lineage>
</organism>
<gene>
    <name evidence="2" type="ORF">IAB88_05615</name>
</gene>
<dbReference type="PROSITE" id="PS51257">
    <property type="entry name" value="PROKAR_LIPOPROTEIN"/>
    <property type="match status" value="1"/>
</dbReference>
<dbReference type="EMBL" id="JADIMC010000064">
    <property type="protein sequence ID" value="MBO8476453.1"/>
    <property type="molecule type" value="Genomic_DNA"/>
</dbReference>
<proteinExistence type="predicted"/>
<reference evidence="2" key="2">
    <citation type="journal article" date="2021" name="PeerJ">
        <title>Extensive microbial diversity within the chicken gut microbiome revealed by metagenomics and culture.</title>
        <authorList>
            <person name="Gilroy R."/>
            <person name="Ravi A."/>
            <person name="Getino M."/>
            <person name="Pursley I."/>
            <person name="Horton D.L."/>
            <person name="Alikhan N.F."/>
            <person name="Baker D."/>
            <person name="Gharbi K."/>
            <person name="Hall N."/>
            <person name="Watson M."/>
            <person name="Adriaenssens E.M."/>
            <person name="Foster-Nyarko E."/>
            <person name="Jarju S."/>
            <person name="Secka A."/>
            <person name="Antonio M."/>
            <person name="Oren A."/>
            <person name="Chaudhuri R.R."/>
            <person name="La Ragione R."/>
            <person name="Hildebrand F."/>
            <person name="Pallen M.J."/>
        </authorList>
    </citation>
    <scope>NUCLEOTIDE SEQUENCE</scope>
    <source>
        <strain evidence="2">6919</strain>
    </source>
</reference>
<comment type="caution">
    <text evidence="2">The sequence shown here is derived from an EMBL/GenBank/DDBJ whole genome shotgun (WGS) entry which is preliminary data.</text>
</comment>
<evidence type="ECO:0000313" key="3">
    <source>
        <dbReference type="Proteomes" id="UP000823598"/>
    </source>
</evidence>
<reference evidence="2" key="1">
    <citation type="submission" date="2020-10" db="EMBL/GenBank/DDBJ databases">
        <authorList>
            <person name="Gilroy R."/>
        </authorList>
    </citation>
    <scope>NUCLEOTIDE SEQUENCE</scope>
    <source>
        <strain evidence="2">6919</strain>
    </source>
</reference>